<dbReference type="Proteomes" id="UP001142610">
    <property type="component" value="Unassembled WGS sequence"/>
</dbReference>
<evidence type="ECO:0000256" key="3">
    <source>
        <dbReference type="RuleBase" id="RU003457"/>
    </source>
</evidence>
<comment type="cofactor">
    <cofactor evidence="2">
        <name>Fe cation</name>
        <dbReference type="ChEBI" id="CHEBI:24875"/>
    </cofactor>
    <text evidence="2">Binds 1 Fe cation per subunit.</text>
</comment>
<evidence type="ECO:0000259" key="5">
    <source>
        <dbReference type="Pfam" id="PF05726"/>
    </source>
</evidence>
<organism evidence="6 7">
    <name type="scientific">Parvularcula maris</name>
    <dbReference type="NCBI Taxonomy" id="2965077"/>
    <lineage>
        <taxon>Bacteria</taxon>
        <taxon>Pseudomonadati</taxon>
        <taxon>Pseudomonadota</taxon>
        <taxon>Alphaproteobacteria</taxon>
        <taxon>Parvularculales</taxon>
        <taxon>Parvularculaceae</taxon>
        <taxon>Parvularcula</taxon>
    </lineage>
</organism>
<evidence type="ECO:0000313" key="7">
    <source>
        <dbReference type="Proteomes" id="UP001142610"/>
    </source>
</evidence>
<dbReference type="PIRSF" id="PIRSF006232">
    <property type="entry name" value="Pirin"/>
    <property type="match status" value="1"/>
</dbReference>
<sequence>MTEERRIIFISPGLPTSDGAGVKLTRMLGTNRLPDLDPFLMLDHFGSEEAADYIAGFPDHPHRGFETVTVMKEGRMRHRDSRGHEGVVGPGGIQWMTTGRGLIHSEMPEQKEGAMSGFQLWVNLPAAKKMIEPRWFDHQAESVPVEAREGASVRVLSGQTSRGSEGPAVSAAQEELGILLLDVRLEPGASFEEPLPHGHNAFVAAYEGQLQGKEGELAAPAIGVLSRGDVLRLQAGIEGASFLLAAAAPIGEPIARHGPFVMNTQDELRTAFSDFQSGRLG</sequence>
<feature type="domain" description="Pirin N-terminal" evidence="4">
    <location>
        <begin position="22"/>
        <end position="122"/>
    </location>
</feature>
<gene>
    <name evidence="6" type="ORF">NOG11_04885</name>
</gene>
<evidence type="ECO:0000256" key="2">
    <source>
        <dbReference type="PIRSR" id="PIRSR006232-1"/>
    </source>
</evidence>
<feature type="binding site" evidence="2">
    <location>
        <position position="60"/>
    </location>
    <ligand>
        <name>Fe cation</name>
        <dbReference type="ChEBI" id="CHEBI:24875"/>
    </ligand>
</feature>
<feature type="binding site" evidence="2">
    <location>
        <position position="62"/>
    </location>
    <ligand>
        <name>Fe cation</name>
        <dbReference type="ChEBI" id="CHEBI:24875"/>
    </ligand>
</feature>
<feature type="binding site" evidence="2">
    <location>
        <position position="104"/>
    </location>
    <ligand>
        <name>Fe cation</name>
        <dbReference type="ChEBI" id="CHEBI:24875"/>
    </ligand>
</feature>
<dbReference type="EMBL" id="JANIBC010000002">
    <property type="protein sequence ID" value="MCQ8184717.1"/>
    <property type="molecule type" value="Genomic_DNA"/>
</dbReference>
<dbReference type="AlphaFoldDB" id="A0A9X2L9N8"/>
<dbReference type="PANTHER" id="PTHR13903:SF8">
    <property type="entry name" value="PIRIN"/>
    <property type="match status" value="1"/>
</dbReference>
<feature type="binding site" evidence="2">
    <location>
        <position position="106"/>
    </location>
    <ligand>
        <name>Fe cation</name>
        <dbReference type="ChEBI" id="CHEBI:24875"/>
    </ligand>
</feature>
<dbReference type="PANTHER" id="PTHR13903">
    <property type="entry name" value="PIRIN-RELATED"/>
    <property type="match status" value="1"/>
</dbReference>
<dbReference type="SUPFAM" id="SSF51182">
    <property type="entry name" value="RmlC-like cupins"/>
    <property type="match status" value="1"/>
</dbReference>
<comment type="similarity">
    <text evidence="1 3">Belongs to the pirin family.</text>
</comment>
<dbReference type="InterPro" id="IPR003829">
    <property type="entry name" value="Pirin_N_dom"/>
</dbReference>
<name>A0A9X2L9N8_9PROT</name>
<comment type="caution">
    <text evidence="6">The sequence shown here is derived from an EMBL/GenBank/DDBJ whole genome shotgun (WGS) entry which is preliminary data.</text>
</comment>
<feature type="domain" description="Pirin C-terminal" evidence="5">
    <location>
        <begin position="181"/>
        <end position="280"/>
    </location>
</feature>
<dbReference type="CDD" id="cd02247">
    <property type="entry name" value="cupin_pirin_C"/>
    <property type="match status" value="1"/>
</dbReference>
<protein>
    <submittedName>
        <fullName evidence="6">Pirin family protein</fullName>
    </submittedName>
</protein>
<reference evidence="6" key="1">
    <citation type="submission" date="2022-07" db="EMBL/GenBank/DDBJ databases">
        <title>Parvularcula maris sp. nov., an algicidal bacterium isolated from seawater.</title>
        <authorList>
            <person name="Li F."/>
        </authorList>
    </citation>
    <scope>NUCLEOTIDE SEQUENCE</scope>
    <source>
        <strain evidence="6">BGMRC 0090</strain>
    </source>
</reference>
<dbReference type="RefSeq" id="WP_256618564.1">
    <property type="nucleotide sequence ID" value="NZ_JANIBC010000002.1"/>
</dbReference>
<dbReference type="InterPro" id="IPR008778">
    <property type="entry name" value="Pirin_C_dom"/>
</dbReference>
<proteinExistence type="inferred from homology"/>
<accession>A0A9X2L9N8</accession>
<dbReference type="Pfam" id="PF05726">
    <property type="entry name" value="Pirin_C"/>
    <property type="match status" value="1"/>
</dbReference>
<dbReference type="CDD" id="cd02909">
    <property type="entry name" value="cupin_pirin_N"/>
    <property type="match status" value="1"/>
</dbReference>
<dbReference type="InterPro" id="IPR012093">
    <property type="entry name" value="Pirin"/>
</dbReference>
<keyword evidence="7" id="KW-1185">Reference proteome</keyword>
<dbReference type="Gene3D" id="2.60.120.10">
    <property type="entry name" value="Jelly Rolls"/>
    <property type="match status" value="2"/>
</dbReference>
<dbReference type="Pfam" id="PF02678">
    <property type="entry name" value="Pirin"/>
    <property type="match status" value="1"/>
</dbReference>
<evidence type="ECO:0000313" key="6">
    <source>
        <dbReference type="EMBL" id="MCQ8184717.1"/>
    </source>
</evidence>
<dbReference type="GO" id="GO:0046872">
    <property type="term" value="F:metal ion binding"/>
    <property type="evidence" value="ECO:0007669"/>
    <property type="project" value="UniProtKB-KW"/>
</dbReference>
<dbReference type="InterPro" id="IPR014710">
    <property type="entry name" value="RmlC-like_jellyroll"/>
</dbReference>
<evidence type="ECO:0000259" key="4">
    <source>
        <dbReference type="Pfam" id="PF02678"/>
    </source>
</evidence>
<keyword evidence="2" id="KW-0479">Metal-binding</keyword>
<keyword evidence="2" id="KW-0408">Iron</keyword>
<evidence type="ECO:0000256" key="1">
    <source>
        <dbReference type="ARBA" id="ARBA00008416"/>
    </source>
</evidence>
<dbReference type="InterPro" id="IPR011051">
    <property type="entry name" value="RmlC_Cupin_sf"/>
</dbReference>